<evidence type="ECO:0000256" key="2">
    <source>
        <dbReference type="ARBA" id="ARBA00008220"/>
    </source>
</evidence>
<comment type="caution">
    <text evidence="10">The sequence shown here is derived from an EMBL/GenBank/DDBJ whole genome shotgun (WGS) entry which is preliminary data.</text>
</comment>
<dbReference type="Pfam" id="PF13520">
    <property type="entry name" value="AA_permease_2"/>
    <property type="match status" value="1"/>
</dbReference>
<evidence type="ECO:0000313" key="10">
    <source>
        <dbReference type="EMBL" id="EPX58466.1"/>
    </source>
</evidence>
<feature type="transmembrane region" description="Helical" evidence="9">
    <location>
        <begin position="384"/>
        <end position="406"/>
    </location>
</feature>
<feature type="transmembrane region" description="Helical" evidence="9">
    <location>
        <begin position="93"/>
        <end position="116"/>
    </location>
</feature>
<comment type="function">
    <text evidence="8">Major component of the acid-resistance (AR) system allowing enteric pathogens to survive the acidic environment in the stomach. Exchanges extracellular arginine for its intracellular decarboxylation product agmatine (Agm) thereby expelling intracellular protons. Probably undergoes several conformational states in order to translocate the substrate across the membrane; keeps the substrate accessible to only 1 side of the membrane at a time by opening and closing 3 membrane-internal gates.</text>
</comment>
<evidence type="ECO:0000256" key="7">
    <source>
        <dbReference type="ARBA" id="ARBA00023136"/>
    </source>
</evidence>
<evidence type="ECO:0000256" key="1">
    <source>
        <dbReference type="ARBA" id="ARBA00004651"/>
    </source>
</evidence>
<feature type="transmembrane region" description="Helical" evidence="9">
    <location>
        <begin position="136"/>
        <end position="153"/>
    </location>
</feature>
<keyword evidence="4" id="KW-1003">Cell membrane</keyword>
<evidence type="ECO:0000256" key="5">
    <source>
        <dbReference type="ARBA" id="ARBA00022692"/>
    </source>
</evidence>
<dbReference type="GO" id="GO:0022857">
    <property type="term" value="F:transmembrane transporter activity"/>
    <property type="evidence" value="ECO:0007669"/>
    <property type="project" value="InterPro"/>
</dbReference>
<dbReference type="OrthoDB" id="127638at2"/>
<dbReference type="InterPro" id="IPR002293">
    <property type="entry name" value="AA/rel_permease1"/>
</dbReference>
<evidence type="ECO:0000256" key="3">
    <source>
        <dbReference type="ARBA" id="ARBA00021069"/>
    </source>
</evidence>
<dbReference type="Gene3D" id="1.20.1740.10">
    <property type="entry name" value="Amino acid/polyamine transporter I"/>
    <property type="match status" value="1"/>
</dbReference>
<evidence type="ECO:0000256" key="9">
    <source>
        <dbReference type="SAM" id="Phobius"/>
    </source>
</evidence>
<feature type="transmembrane region" description="Helical" evidence="9">
    <location>
        <begin position="49"/>
        <end position="72"/>
    </location>
</feature>
<reference evidence="10" key="1">
    <citation type="submission" date="2013-05" db="EMBL/GenBank/DDBJ databases">
        <title>Genome assembly of Cystobacter fuscus DSM 2262.</title>
        <authorList>
            <person name="Sharma G."/>
            <person name="Khatri I."/>
            <person name="Kaur C."/>
            <person name="Mayilraj S."/>
            <person name="Subramanian S."/>
        </authorList>
    </citation>
    <scope>NUCLEOTIDE SEQUENCE [LARGE SCALE GENOMIC DNA]</scope>
    <source>
        <strain evidence="10">DSM 2262</strain>
    </source>
</reference>
<evidence type="ECO:0000256" key="6">
    <source>
        <dbReference type="ARBA" id="ARBA00022989"/>
    </source>
</evidence>
<keyword evidence="11" id="KW-1185">Reference proteome</keyword>
<dbReference type="eggNOG" id="COG0531">
    <property type="taxonomic scope" value="Bacteria"/>
</dbReference>
<gene>
    <name evidence="10" type="ORF">D187_003938</name>
</gene>
<feature type="transmembrane region" description="Helical" evidence="9">
    <location>
        <begin position="412"/>
        <end position="433"/>
    </location>
</feature>
<name>S9P5I3_CYSF2</name>
<dbReference type="AlphaFoldDB" id="S9P5I3"/>
<evidence type="ECO:0000313" key="11">
    <source>
        <dbReference type="Proteomes" id="UP000011682"/>
    </source>
</evidence>
<dbReference type="GO" id="GO:0005886">
    <property type="term" value="C:plasma membrane"/>
    <property type="evidence" value="ECO:0007669"/>
    <property type="project" value="UniProtKB-SubCell"/>
</dbReference>
<keyword evidence="5 9" id="KW-0812">Transmembrane</keyword>
<dbReference type="EMBL" id="ANAH02000024">
    <property type="protein sequence ID" value="EPX58466.1"/>
    <property type="molecule type" value="Genomic_DNA"/>
</dbReference>
<dbReference type="PANTHER" id="PTHR42770">
    <property type="entry name" value="AMINO ACID TRANSPORTER-RELATED"/>
    <property type="match status" value="1"/>
</dbReference>
<keyword evidence="7 9" id="KW-0472">Membrane</keyword>
<dbReference type="PIRSF" id="PIRSF006060">
    <property type="entry name" value="AA_transporter"/>
    <property type="match status" value="1"/>
</dbReference>
<protein>
    <recommendedName>
        <fullName evidence="3">Arginine/agmatine antiporter</fullName>
    </recommendedName>
</protein>
<comment type="similarity">
    <text evidence="2">Belongs to the amino acid-polyamine-organocation (APC) superfamily. Basic amino acid/polyamine antiporter (APA) (TC 2.A.3.2) family.</text>
</comment>
<evidence type="ECO:0000256" key="8">
    <source>
        <dbReference type="ARBA" id="ARBA00045636"/>
    </source>
</evidence>
<comment type="subcellular location">
    <subcellularLocation>
        <location evidence="1">Cell membrane</location>
        <topology evidence="1">Multi-pass membrane protein</topology>
    </subcellularLocation>
</comment>
<dbReference type="InterPro" id="IPR050367">
    <property type="entry name" value="APC_superfamily"/>
</dbReference>
<feature type="transmembrane region" description="Helical" evidence="9">
    <location>
        <begin position="271"/>
        <end position="299"/>
    </location>
</feature>
<dbReference type="PANTHER" id="PTHR42770:SF18">
    <property type="entry name" value="ARGININE_AGMATINE ANTIPORTER"/>
    <property type="match status" value="1"/>
</dbReference>
<evidence type="ECO:0000256" key="4">
    <source>
        <dbReference type="ARBA" id="ARBA00022475"/>
    </source>
</evidence>
<dbReference type="Proteomes" id="UP000011682">
    <property type="component" value="Unassembled WGS sequence"/>
</dbReference>
<proteinExistence type="inferred from homology"/>
<keyword evidence="6 9" id="KW-1133">Transmembrane helix</keyword>
<feature type="transmembrane region" description="Helical" evidence="9">
    <location>
        <begin position="197"/>
        <end position="217"/>
    </location>
</feature>
<accession>S9P5I3</accession>
<feature type="transmembrane region" description="Helical" evidence="9">
    <location>
        <begin position="160"/>
        <end position="185"/>
    </location>
</feature>
<feature type="transmembrane region" description="Helical" evidence="9">
    <location>
        <begin position="229"/>
        <end position="251"/>
    </location>
</feature>
<feature type="transmembrane region" description="Helical" evidence="9">
    <location>
        <begin position="320"/>
        <end position="341"/>
    </location>
</feature>
<sequence>MSASMTPSPPLARRTRAIGLGGLLALALNGVIGSAIFALPAQVAGLFGAAAPVSYFGVALVTLAIVLCFAELGSRFERDGGPYLYAREAFGPFIGFQTGWVFALSRLASVAAISHASAAYAGHLLPWLATPLGRGLYISLTLLALTGLNVLGVRQGALAVVLLAIGKLLPLGLFVAVGLCSAPAAQPSPAVLPSPSGAVDAALLLVFAFGGFETASIPTEEMVSPRRHLPVALVASLLLTTGVYASIQFVAQRAVPDIARSPAPLATAAEALLGAPGALLIGLGAVISTLGTTSGNLLVAPRLLHALASHGQLPAVLARLHPRFHTPHVAVALFAACAWALSLSSNFGALAAASSVGRLMVFGTSCAAVLALRRESASDARRVFTVPGGAAVPVLGTSLCLLLLAGCSRTQLLATATVVGTGALLHAVARAMAARSAARQVRTGPQ</sequence>
<organism evidence="10 11">
    <name type="scientific">Cystobacter fuscus (strain ATCC 25194 / DSM 2262 / NBRC 100088 / M29)</name>
    <dbReference type="NCBI Taxonomy" id="1242864"/>
    <lineage>
        <taxon>Bacteria</taxon>
        <taxon>Pseudomonadati</taxon>
        <taxon>Myxococcota</taxon>
        <taxon>Myxococcia</taxon>
        <taxon>Myxococcales</taxon>
        <taxon>Cystobacterineae</taxon>
        <taxon>Archangiaceae</taxon>
        <taxon>Cystobacter</taxon>
    </lineage>
</organism>